<evidence type="ECO:0000313" key="1">
    <source>
        <dbReference type="EMBL" id="KKN33021.1"/>
    </source>
</evidence>
<proteinExistence type="predicted"/>
<organism evidence="1">
    <name type="scientific">marine sediment metagenome</name>
    <dbReference type="NCBI Taxonomy" id="412755"/>
    <lineage>
        <taxon>unclassified sequences</taxon>
        <taxon>metagenomes</taxon>
        <taxon>ecological metagenomes</taxon>
    </lineage>
</organism>
<comment type="caution">
    <text evidence="1">The sequence shown here is derived from an EMBL/GenBank/DDBJ whole genome shotgun (WGS) entry which is preliminary data.</text>
</comment>
<accession>A0A0F9S7N7</accession>
<sequence>MAKGFKDWDVPISISSQELDEIISRPKYGSAQLGEYEDTITIDPVISLLSVSGTGMIYGGYLTIFTASSSLTALFKIIIDGTTLFNLTLRDVVDININKENSYVAYSLLIDEAEFEYSLAISRGITFESSIQFLFRRTPGLDSTVRLKIFYAVI</sequence>
<dbReference type="AlphaFoldDB" id="A0A0F9S7N7"/>
<protein>
    <submittedName>
        <fullName evidence="1">Uncharacterized protein</fullName>
    </submittedName>
</protein>
<name>A0A0F9S7N7_9ZZZZ</name>
<reference evidence="1" key="1">
    <citation type="journal article" date="2015" name="Nature">
        <title>Complex archaea that bridge the gap between prokaryotes and eukaryotes.</title>
        <authorList>
            <person name="Spang A."/>
            <person name="Saw J.H."/>
            <person name="Jorgensen S.L."/>
            <person name="Zaremba-Niedzwiedzka K."/>
            <person name="Martijn J."/>
            <person name="Lind A.E."/>
            <person name="van Eijk R."/>
            <person name="Schleper C."/>
            <person name="Guy L."/>
            <person name="Ettema T.J."/>
        </authorList>
    </citation>
    <scope>NUCLEOTIDE SEQUENCE</scope>
</reference>
<dbReference type="EMBL" id="LAZR01002211">
    <property type="protein sequence ID" value="KKN33021.1"/>
    <property type="molecule type" value="Genomic_DNA"/>
</dbReference>
<gene>
    <name evidence="1" type="ORF">LCGC14_0807900</name>
</gene>